<evidence type="ECO:0000313" key="1">
    <source>
        <dbReference type="EMBL" id="KAJ9645372.1"/>
    </source>
</evidence>
<reference evidence="1" key="1">
    <citation type="submission" date="2022-10" db="EMBL/GenBank/DDBJ databases">
        <title>Culturing micro-colonial fungi from biological soil crusts in the Mojave desert and describing Neophaeococcomyces mojavensis, and introducing the new genera and species Taxawa tesnikishii.</title>
        <authorList>
            <person name="Kurbessoian T."/>
            <person name="Stajich J.E."/>
        </authorList>
    </citation>
    <scope>NUCLEOTIDE SEQUENCE</scope>
    <source>
        <strain evidence="1">JES_115</strain>
    </source>
</reference>
<proteinExistence type="predicted"/>
<comment type="caution">
    <text evidence="1">The sequence shown here is derived from an EMBL/GenBank/DDBJ whole genome shotgun (WGS) entry which is preliminary data.</text>
</comment>
<accession>A0ACC2ZC52</accession>
<evidence type="ECO:0000313" key="2">
    <source>
        <dbReference type="Proteomes" id="UP001172680"/>
    </source>
</evidence>
<keyword evidence="2" id="KW-1185">Reference proteome</keyword>
<sequence>MAYVILRSLRGKNEGEDEEGKGQASKEVPDVEQGVSRAKKWRLSLGAFQGSKKGRRQAPNRSLNRFSLTRLVPPTQRAASSPNTQECLRQEDHEIFRVRDEVQATEGADLNKAYRKQSRLLHPDKARQSFIANRARATPTAKPGQKRKPGVHVSKPPSEREIKAFDKLANERFARLGLVAKILRGPERERYDHFLKNGFPKWRGTGYYYERFRPGAGTVLLGMFIVGGGLAHYGALYIGWKRQRDFVDRYIKHARKMAWGGDLAIPGVPAVGAGAAADPATFAATDSPEPGEMGLNRRQKRMQDKEARKSKTVKAVRTARVSGISTPVDAELTSGPIGTKKRVQAENGKILVVDSVGNVYVEEETEEGETHEYLLDLDEIPRPSIYDTAVFRLPVWVYKKTVGRAMGQTPDIVLPETEERDDVSEDAALRSATAVNQNGEARKRKPRVSERP</sequence>
<protein>
    <submittedName>
        <fullName evidence="1">Uncharacterized protein</fullName>
    </submittedName>
</protein>
<name>A0ACC2ZC52_9PEZI</name>
<dbReference type="EMBL" id="JAPDRP010000008">
    <property type="protein sequence ID" value="KAJ9645372.1"/>
    <property type="molecule type" value="Genomic_DNA"/>
</dbReference>
<organism evidence="1 2">
    <name type="scientific">Coniosporium tulheliwenetii</name>
    <dbReference type="NCBI Taxonomy" id="3383036"/>
    <lineage>
        <taxon>Eukaryota</taxon>
        <taxon>Fungi</taxon>
        <taxon>Dikarya</taxon>
        <taxon>Ascomycota</taxon>
        <taxon>Pezizomycotina</taxon>
        <taxon>Dothideomycetes</taxon>
        <taxon>Dothideomycetes incertae sedis</taxon>
        <taxon>Coniosporium</taxon>
    </lineage>
</organism>
<gene>
    <name evidence="1" type="ORF">H2199_003380</name>
</gene>
<dbReference type="Proteomes" id="UP001172680">
    <property type="component" value="Unassembled WGS sequence"/>
</dbReference>